<dbReference type="EMBL" id="MCFC01000125">
    <property type="protein sequence ID" value="ORY20788.1"/>
    <property type="molecule type" value="Genomic_DNA"/>
</dbReference>
<feature type="transmembrane region" description="Helical" evidence="7">
    <location>
        <begin position="87"/>
        <end position="115"/>
    </location>
</feature>
<keyword evidence="5 7" id="KW-0472">Membrane</keyword>
<evidence type="ECO:0000256" key="4">
    <source>
        <dbReference type="ARBA" id="ARBA00022989"/>
    </source>
</evidence>
<evidence type="ECO:0000313" key="9">
    <source>
        <dbReference type="Proteomes" id="UP000193986"/>
    </source>
</evidence>
<dbReference type="OrthoDB" id="2018619at2759"/>
<feature type="transmembrane region" description="Helical" evidence="7">
    <location>
        <begin position="455"/>
        <end position="474"/>
    </location>
</feature>
<evidence type="ECO:0000256" key="1">
    <source>
        <dbReference type="ARBA" id="ARBA00004141"/>
    </source>
</evidence>
<feature type="transmembrane region" description="Helical" evidence="7">
    <location>
        <begin position="286"/>
        <end position="315"/>
    </location>
</feature>
<dbReference type="CDD" id="cd11482">
    <property type="entry name" value="SLC-NCS1sbd_NRT1-like"/>
    <property type="match status" value="1"/>
</dbReference>
<keyword evidence="9" id="KW-1185">Reference proteome</keyword>
<keyword evidence="4 7" id="KW-1133">Transmembrane helix</keyword>
<gene>
    <name evidence="8" type="ORF">BCR39DRAFT_488725</name>
</gene>
<evidence type="ECO:0000256" key="6">
    <source>
        <dbReference type="SAM" id="MobiDB-lite"/>
    </source>
</evidence>
<dbReference type="PANTHER" id="PTHR30618">
    <property type="entry name" value="NCS1 FAMILY PURINE/PYRIMIDINE TRANSPORTER"/>
    <property type="match status" value="1"/>
</dbReference>
<feature type="transmembrane region" description="Helical" evidence="7">
    <location>
        <begin position="381"/>
        <end position="401"/>
    </location>
</feature>
<dbReference type="AlphaFoldDB" id="A0A1Y2ADZ2"/>
<dbReference type="InterPro" id="IPR045225">
    <property type="entry name" value="Uracil/uridine/allantoin_perm"/>
</dbReference>
<feature type="transmembrane region" description="Helical" evidence="7">
    <location>
        <begin position="327"/>
        <end position="349"/>
    </location>
</feature>
<feature type="transmembrane region" description="Helical" evidence="7">
    <location>
        <begin position="486"/>
        <end position="505"/>
    </location>
</feature>
<keyword evidence="3 7" id="KW-0812">Transmembrane</keyword>
<comment type="similarity">
    <text evidence="2">Belongs to the purine-cytosine permease (2.A.39) family.</text>
</comment>
<comment type="subcellular location">
    <subcellularLocation>
        <location evidence="1">Membrane</location>
        <topology evidence="1">Multi-pass membrane protein</topology>
    </subcellularLocation>
</comment>
<organism evidence="8 9">
    <name type="scientific">Naematelia encephala</name>
    <dbReference type="NCBI Taxonomy" id="71784"/>
    <lineage>
        <taxon>Eukaryota</taxon>
        <taxon>Fungi</taxon>
        <taxon>Dikarya</taxon>
        <taxon>Basidiomycota</taxon>
        <taxon>Agaricomycotina</taxon>
        <taxon>Tremellomycetes</taxon>
        <taxon>Tremellales</taxon>
        <taxon>Naemateliaceae</taxon>
        <taxon>Naematelia</taxon>
    </lineage>
</organism>
<dbReference type="Pfam" id="PF02133">
    <property type="entry name" value="Transp_cyt_pur"/>
    <property type="match status" value="1"/>
</dbReference>
<dbReference type="Gene3D" id="1.10.4160.10">
    <property type="entry name" value="Hydantoin permease"/>
    <property type="match status" value="1"/>
</dbReference>
<dbReference type="Proteomes" id="UP000193986">
    <property type="component" value="Unassembled WGS sequence"/>
</dbReference>
<evidence type="ECO:0000256" key="3">
    <source>
        <dbReference type="ARBA" id="ARBA00022692"/>
    </source>
</evidence>
<evidence type="ECO:0000256" key="2">
    <source>
        <dbReference type="ARBA" id="ARBA00008974"/>
    </source>
</evidence>
<feature type="transmembrane region" description="Helical" evidence="7">
    <location>
        <begin position="182"/>
        <end position="199"/>
    </location>
</feature>
<proteinExistence type="inferred from homology"/>
<dbReference type="PANTHER" id="PTHR30618:SF0">
    <property type="entry name" value="PURINE-URACIL PERMEASE NCS1"/>
    <property type="match status" value="1"/>
</dbReference>
<feature type="transmembrane region" description="Helical" evidence="7">
    <location>
        <begin position="252"/>
        <end position="274"/>
    </location>
</feature>
<evidence type="ECO:0000313" key="8">
    <source>
        <dbReference type="EMBL" id="ORY20788.1"/>
    </source>
</evidence>
<feature type="transmembrane region" description="Helical" evidence="7">
    <location>
        <begin position="206"/>
        <end position="227"/>
    </location>
</feature>
<feature type="region of interest" description="Disordered" evidence="6">
    <location>
        <begin position="532"/>
        <end position="558"/>
    </location>
</feature>
<dbReference type="InterPro" id="IPR001248">
    <property type="entry name" value="Pur-cyt_permease"/>
</dbReference>
<dbReference type="GO" id="GO:0015205">
    <property type="term" value="F:nucleobase transmembrane transporter activity"/>
    <property type="evidence" value="ECO:0007669"/>
    <property type="project" value="TreeGrafter"/>
</dbReference>
<feature type="transmembrane region" description="Helical" evidence="7">
    <location>
        <begin position="407"/>
        <end position="428"/>
    </location>
</feature>
<feature type="transmembrane region" description="Helical" evidence="7">
    <location>
        <begin position="136"/>
        <end position="162"/>
    </location>
</feature>
<comment type="caution">
    <text evidence="8">The sequence shown here is derived from an EMBL/GenBank/DDBJ whole genome shotgun (WGS) entry which is preliminary data.</text>
</comment>
<evidence type="ECO:0000256" key="5">
    <source>
        <dbReference type="ARBA" id="ARBA00023136"/>
    </source>
</evidence>
<sequence>MKVPSIDTDLLKKRVTTTKAWKLPKEESCIAPDNVWTNKDLDPTPPEYRRWTAWTFFAYWVSDLINPGSFAGAASYVTLGLTWWESLLAILVGNFLVGLVITSNGFIGATVHVPFAVSSRSVFGYWGSKFVIFSRMVIACFWLSINSWSGGVFVGLMIQAIWPQYANLKNSVPASVGATSQDFLSFFLFWLMQIPFILIHPSKMAWVFNVKAVAVPFTALGTLIWAVKTAGPHASEYLTHPVNRAAGGLPRFTLFCLAVTSCQGTWSTLSLNISDFSRYCKSPKSVLIQVFAVPFISSIMSIFGSICAACLEPIYHVELYQPYQINALWGGSAGGRAAMFIASFVWAMANVTTNITANSISAANDMTSLAPKYINIKRGQFIGLTVGVFGFAPWKVLATASNMVSFMASYSIVLAPIAMLLSVDFWIVKKSKINIYELYKPDGIYRFTKGWNWRAYIALACAIGPNMPGMVNAINSNIDIGNVHYLYMLSNCVGWTIATAVYLTLNYFFPHQESQVTVPVHDMFDSGYIVGSETQEQDESEKEKDGPLERIEPVELSA</sequence>
<dbReference type="InParanoid" id="A0A1Y2ADZ2"/>
<accession>A0A1Y2ADZ2</accession>
<reference evidence="8 9" key="1">
    <citation type="submission" date="2016-07" db="EMBL/GenBank/DDBJ databases">
        <title>Pervasive Adenine N6-methylation of Active Genes in Fungi.</title>
        <authorList>
            <consortium name="DOE Joint Genome Institute"/>
            <person name="Mondo S.J."/>
            <person name="Dannebaum R.O."/>
            <person name="Kuo R.C."/>
            <person name="Labutti K."/>
            <person name="Haridas S."/>
            <person name="Kuo A."/>
            <person name="Salamov A."/>
            <person name="Ahrendt S.R."/>
            <person name="Lipzen A."/>
            <person name="Sullivan W."/>
            <person name="Andreopoulos W.B."/>
            <person name="Clum A."/>
            <person name="Lindquist E."/>
            <person name="Daum C."/>
            <person name="Ramamoorthy G.K."/>
            <person name="Gryganskyi A."/>
            <person name="Culley D."/>
            <person name="Magnuson J.K."/>
            <person name="James T.Y."/>
            <person name="O'Malley M.A."/>
            <person name="Stajich J.E."/>
            <person name="Spatafora J.W."/>
            <person name="Visel A."/>
            <person name="Grigoriev I.V."/>
        </authorList>
    </citation>
    <scope>NUCLEOTIDE SEQUENCE [LARGE SCALE GENOMIC DNA]</scope>
    <source>
        <strain evidence="8 9">68-887.2</strain>
    </source>
</reference>
<evidence type="ECO:0000256" key="7">
    <source>
        <dbReference type="SAM" id="Phobius"/>
    </source>
</evidence>
<protein>
    <submittedName>
        <fullName evidence="8">Permease for cytosine/purines, uracil, thiamine, allantoin-domain-containing protein</fullName>
    </submittedName>
</protein>
<name>A0A1Y2ADZ2_9TREE</name>
<feature type="compositionally biased region" description="Basic and acidic residues" evidence="6">
    <location>
        <begin position="541"/>
        <end position="558"/>
    </location>
</feature>
<dbReference type="GO" id="GO:0005886">
    <property type="term" value="C:plasma membrane"/>
    <property type="evidence" value="ECO:0007669"/>
    <property type="project" value="TreeGrafter"/>
</dbReference>